<proteinExistence type="predicted"/>
<comment type="caution">
    <text evidence="2">The sequence shown here is derived from an EMBL/GenBank/DDBJ whole genome shotgun (WGS) entry which is preliminary data.</text>
</comment>
<keyword evidence="1" id="KW-1133">Transmembrane helix</keyword>
<dbReference type="Proteomes" id="UP000019270">
    <property type="component" value="Unassembled WGS sequence"/>
</dbReference>
<name>W7KUB4_CYTFI</name>
<keyword evidence="1" id="KW-0472">Membrane</keyword>
<accession>W7KUB4</accession>
<dbReference type="PATRIC" id="fig|1307436.3.peg.3863"/>
<reference evidence="3" key="1">
    <citation type="submission" date="2013-03" db="EMBL/GenBank/DDBJ databases">
        <title>Draft genome sequence of Bacillus firmus DS1.</title>
        <authorList>
            <person name="Peng D."/>
            <person name="Zhu L."/>
            <person name="Sun M."/>
        </authorList>
    </citation>
    <scope>NUCLEOTIDE SEQUENCE [LARGE SCALE GENOMIC DNA]</scope>
    <source>
        <strain evidence="3">DS1</strain>
    </source>
</reference>
<dbReference type="eggNOG" id="ENOG5030CK1">
    <property type="taxonomic scope" value="Bacteria"/>
</dbReference>
<evidence type="ECO:0000256" key="1">
    <source>
        <dbReference type="SAM" id="Phobius"/>
    </source>
</evidence>
<evidence type="ECO:0000313" key="3">
    <source>
        <dbReference type="Proteomes" id="UP000019270"/>
    </source>
</evidence>
<dbReference type="EMBL" id="APVL01000014">
    <property type="protein sequence ID" value="EWG09778.1"/>
    <property type="molecule type" value="Genomic_DNA"/>
</dbReference>
<organism evidence="2 3">
    <name type="scientific">Cytobacillus firmus DS1</name>
    <dbReference type="NCBI Taxonomy" id="1307436"/>
    <lineage>
        <taxon>Bacteria</taxon>
        <taxon>Bacillati</taxon>
        <taxon>Bacillota</taxon>
        <taxon>Bacilli</taxon>
        <taxon>Bacillales</taxon>
        <taxon>Bacillaceae</taxon>
        <taxon>Cytobacillus</taxon>
    </lineage>
</organism>
<gene>
    <name evidence="2" type="ORF">PBF_18009</name>
</gene>
<feature type="transmembrane region" description="Helical" evidence="1">
    <location>
        <begin position="31"/>
        <end position="50"/>
    </location>
</feature>
<evidence type="ECO:0000313" key="2">
    <source>
        <dbReference type="EMBL" id="EWG09778.1"/>
    </source>
</evidence>
<keyword evidence="1" id="KW-0812">Transmembrane</keyword>
<sequence>MAIIHLSSAYINQNQMEAFELLKNKKLNTTLSILGIVIAIALAYSVLVFLNKDESNMQKTSANAETPSQGLMYEDLGDFIASNHTFYNETLGWGRDSKVSWPKQRKQADLILNSLKKISAENEDLQKDLGTIASLAESVQSGTKEKDVLIKLHRYFHDLDIGFNDYKDTTDYFDVTQYKGES</sequence>
<dbReference type="AlphaFoldDB" id="W7KUB4"/>
<protein>
    <submittedName>
        <fullName evidence="2">Uncharacterized protein</fullName>
    </submittedName>
</protein>
<reference evidence="2 3" key="2">
    <citation type="journal article" date="2016" name="Sci. Rep.">
        <title>A novel serine protease, Sep1, from Bacillus firmus DS-1 has nematicidal activity and degrades multiple intestinal-associated nematode proteins.</title>
        <authorList>
            <person name="Geng C."/>
            <person name="Nie X."/>
            <person name="Tang Z."/>
            <person name="Zhang Y."/>
            <person name="Lin J."/>
            <person name="Sun M."/>
            <person name="Peng D."/>
        </authorList>
    </citation>
    <scope>NUCLEOTIDE SEQUENCE [LARGE SCALE GENOMIC DNA]</scope>
    <source>
        <strain evidence="2 3">DS1</strain>
    </source>
</reference>